<comment type="similarity">
    <text evidence="2">Belongs to the SRA family.</text>
</comment>
<evidence type="ECO:0000313" key="6">
    <source>
        <dbReference type="Proteomes" id="UP000595237"/>
    </source>
</evidence>
<sequence>MKAKTNRRARRALGLAHWATNRSQIALSPNGEKWLVVKKKK</sequence>
<comment type="function">
    <text evidence="1">Although this protein associates with the 30S subunit of the ribosome it is not considered to be a bona fide ribosomal protein.</text>
</comment>
<evidence type="ECO:0000256" key="1">
    <source>
        <dbReference type="ARBA" id="ARBA00004057"/>
    </source>
</evidence>
<evidence type="ECO:0000256" key="4">
    <source>
        <dbReference type="ARBA" id="ARBA00029685"/>
    </source>
</evidence>
<evidence type="ECO:0000256" key="3">
    <source>
        <dbReference type="ARBA" id="ARBA00018210"/>
    </source>
</evidence>
<proteinExistence type="inferred from homology"/>
<keyword evidence="6" id="KW-1185">Reference proteome</keyword>
<accession>A0ABX7D984</accession>
<evidence type="ECO:0000313" key="5">
    <source>
        <dbReference type="EMBL" id="QQU57092.1"/>
    </source>
</evidence>
<dbReference type="Proteomes" id="UP000595237">
    <property type="component" value="Chromosome"/>
</dbReference>
<dbReference type="NCBIfam" id="NF007473">
    <property type="entry name" value="PRK10057.1"/>
    <property type="match status" value="1"/>
</dbReference>
<reference evidence="5 6" key="1">
    <citation type="submission" date="2021-01" db="EMBL/GenBank/DDBJ databases">
        <title>FDA dAtabase for Regulatory Grade micrObial Sequences (FDA-ARGOS): Supporting development and validation of Infectious Disease Dx tests.</title>
        <authorList>
            <person name="Blissenbach B."/>
            <person name="Krut O."/>
            <person name="Tallon L."/>
            <person name="Sadzewicz L."/>
            <person name="Zhao X."/>
            <person name="Boylan J."/>
            <person name="Ott S."/>
            <person name="Bowen H."/>
            <person name="Vavikolanu K."/>
            <person name="Mehta A."/>
            <person name="Aluvathingal J."/>
            <person name="Nadendla S."/>
            <person name="Yan Y."/>
            <person name="Sichtig H."/>
        </authorList>
    </citation>
    <scope>NUCLEOTIDE SEQUENCE [LARGE SCALE GENOMIC DNA]</scope>
    <source>
        <strain evidence="5 6">FDAARGOS_1081</strain>
    </source>
</reference>
<evidence type="ECO:0000256" key="2">
    <source>
        <dbReference type="ARBA" id="ARBA00005929"/>
    </source>
</evidence>
<name>A0ABX7D984_SERLI</name>
<dbReference type="RefSeq" id="WP_185959389.1">
    <property type="nucleotide sequence ID" value="NZ_CAMFKG010000002.1"/>
</dbReference>
<dbReference type="EMBL" id="CP068148">
    <property type="protein sequence ID" value="QQU57092.1"/>
    <property type="molecule type" value="Genomic_DNA"/>
</dbReference>
<dbReference type="InterPro" id="IPR012607">
    <property type="entry name" value="SRA-like"/>
</dbReference>
<gene>
    <name evidence="5" type="primary">sra</name>
    <name evidence="5" type="ORF">I6I38_08970</name>
</gene>
<organism evidence="5 6">
    <name type="scientific">Serratia liquefaciens</name>
    <dbReference type="NCBI Taxonomy" id="614"/>
    <lineage>
        <taxon>Bacteria</taxon>
        <taxon>Pseudomonadati</taxon>
        <taxon>Pseudomonadota</taxon>
        <taxon>Gammaproteobacteria</taxon>
        <taxon>Enterobacterales</taxon>
        <taxon>Yersiniaceae</taxon>
        <taxon>Serratia</taxon>
    </lineage>
</organism>
<protein>
    <recommendedName>
        <fullName evidence="3">Stationary-phase-induced ribosome-associated protein</fullName>
    </recommendedName>
    <alternativeName>
        <fullName evidence="4">30S ribosomal protein S22</fullName>
    </alternativeName>
</protein>